<dbReference type="EMBL" id="JAAILW010000041">
    <property type="protein sequence ID" value="NSC28442.1"/>
    <property type="molecule type" value="Genomic_DNA"/>
</dbReference>
<dbReference type="OMA" id="DNWATCD"/>
<comment type="caution">
    <text evidence="5">The sequence shown here is derived from an EMBL/GenBank/DDBJ whole genome shotgun (WGS) entry which is preliminary data.</text>
</comment>
<dbReference type="EMBL" id="JAQLYE010000033">
    <property type="protein sequence ID" value="MDB8019100.1"/>
    <property type="molecule type" value="Genomic_DNA"/>
</dbReference>
<dbReference type="Gene3D" id="1.25.10.90">
    <property type="match status" value="1"/>
</dbReference>
<dbReference type="Proteomes" id="UP001212823">
    <property type="component" value="Unassembled WGS sequence"/>
</dbReference>
<evidence type="ECO:0000313" key="4">
    <source>
        <dbReference type="EMBL" id="RGW89778.1"/>
    </source>
</evidence>
<dbReference type="RefSeq" id="WP_012743591.1">
    <property type="nucleotide sequence ID" value="NZ_CP092643.1"/>
</dbReference>
<reference evidence="2" key="5">
    <citation type="submission" date="2023-01" db="EMBL/GenBank/DDBJ databases">
        <title>Human gut microbiome strain richness.</title>
        <authorList>
            <person name="Chen-Liaw A."/>
        </authorList>
    </citation>
    <scope>NUCLEOTIDE SEQUENCE</scope>
    <source>
        <strain evidence="2">1001283st1_D2_1001283B150209_150212</strain>
    </source>
</reference>
<dbReference type="Proteomes" id="UP001197741">
    <property type="component" value="Unassembled WGS sequence"/>
</dbReference>
<proteinExistence type="predicted"/>
<evidence type="ECO:0000313" key="5">
    <source>
        <dbReference type="EMBL" id="RHL75074.1"/>
    </source>
</evidence>
<reference evidence="3" key="2">
    <citation type="journal article" date="2020" name="Cell Host Microbe">
        <title>Functional and Genomic Variation between Human-Derived Isolates of Lachnospiraceae Reveals Inter- and Intra-Species Diversity.</title>
        <authorList>
            <person name="Sorbara M.T."/>
            <person name="Littmann E.R."/>
            <person name="Fontana E."/>
            <person name="Moody T.U."/>
            <person name="Kohout C.E."/>
            <person name="Gjonbalaj M."/>
            <person name="Eaton V."/>
            <person name="Seok R."/>
            <person name="Leiner I.M."/>
            <person name="Pamer E.G."/>
        </authorList>
    </citation>
    <scope>NUCLEOTIDE SEQUENCE</scope>
    <source>
        <strain evidence="3">MSK.17.79</strain>
    </source>
</reference>
<dbReference type="CDD" id="cd06561">
    <property type="entry name" value="AlkD_like"/>
    <property type="match status" value="1"/>
</dbReference>
<evidence type="ECO:0000313" key="6">
    <source>
        <dbReference type="Proteomes" id="UP000266698"/>
    </source>
</evidence>
<dbReference type="EMBL" id="JAJCJQ010000034">
    <property type="protein sequence ID" value="MCB6962120.1"/>
    <property type="molecule type" value="Genomic_DNA"/>
</dbReference>
<reference evidence="3" key="3">
    <citation type="submission" date="2020-02" db="EMBL/GenBank/DDBJ databases">
        <authorList>
            <person name="Littmann E."/>
            <person name="Sorbara M."/>
        </authorList>
    </citation>
    <scope>NUCLEOTIDE SEQUENCE</scope>
    <source>
        <strain evidence="3">MSK.17.79</strain>
    </source>
</reference>
<dbReference type="AlphaFoldDB" id="A0A396FBG5"/>
<dbReference type="Proteomes" id="UP001193670">
    <property type="component" value="Unassembled WGS sequence"/>
</dbReference>
<gene>
    <name evidence="5" type="ORF">DW001_16465</name>
    <name evidence="4" type="ORF">DWV45_01510</name>
    <name evidence="3" type="ORF">G4319_14130</name>
    <name evidence="1" type="ORF">LIZ82_14670</name>
    <name evidence="2" type="ORF">PNE45_13840</name>
</gene>
<evidence type="ECO:0000313" key="2">
    <source>
        <dbReference type="EMBL" id="MDB8019100.1"/>
    </source>
</evidence>
<accession>A0A396FBG5</accession>
<dbReference type="EMBL" id="QSAZ01000001">
    <property type="protein sequence ID" value="RGW89778.1"/>
    <property type="molecule type" value="Genomic_DNA"/>
</dbReference>
<reference evidence="6 7" key="1">
    <citation type="submission" date="2018-08" db="EMBL/GenBank/DDBJ databases">
        <title>A genome reference for cultivated species of the human gut microbiota.</title>
        <authorList>
            <person name="Zou Y."/>
            <person name="Xue W."/>
            <person name="Luo G."/>
        </authorList>
    </citation>
    <scope>NUCLEOTIDE SEQUENCE [LARGE SCALE GENOMIC DNA]</scope>
    <source>
        <strain evidence="4 7">AF06-19</strain>
        <strain evidence="5 6">AF36-2BH</strain>
    </source>
</reference>
<dbReference type="InterPro" id="IPR014825">
    <property type="entry name" value="DNA_alkylation"/>
</dbReference>
<reference evidence="1" key="4">
    <citation type="submission" date="2021-10" db="EMBL/GenBank/DDBJ databases">
        <title>Collection of gut derived symbiotic bacterial strains cultured from healthy donors.</title>
        <authorList>
            <person name="Lin H."/>
            <person name="Littmann E."/>
            <person name="Kohout C."/>
            <person name="Pamer E.G."/>
        </authorList>
    </citation>
    <scope>NUCLEOTIDE SEQUENCE</scope>
    <source>
        <strain evidence="1">DFI.7.28A</strain>
    </source>
</reference>
<dbReference type="EMBL" id="QRPB01000037">
    <property type="protein sequence ID" value="RHL75074.1"/>
    <property type="molecule type" value="Genomic_DNA"/>
</dbReference>
<dbReference type="Proteomes" id="UP000283683">
    <property type="component" value="Unassembled WGS sequence"/>
</dbReference>
<evidence type="ECO:0000313" key="7">
    <source>
        <dbReference type="Proteomes" id="UP000283683"/>
    </source>
</evidence>
<dbReference type="PANTHER" id="PTHR34070">
    <property type="entry name" value="ARMADILLO-TYPE FOLD"/>
    <property type="match status" value="1"/>
</dbReference>
<dbReference type="Pfam" id="PF08713">
    <property type="entry name" value="DNA_alkylation"/>
    <property type="match status" value="1"/>
</dbReference>
<sequence length="246" mass="29304">MAELENLFALQDKNYREFHARLMPNIEKERIIGIRVPVLRKYAKELAHGSRLFLSVQKEKRVCNTVKENDCDNVEKFLNTLPHYYYEENNLHMFLIMQMRDYDTALAYLEAFLPYIDNWATCDSGVPAVFKKHKNELLLHVYEWLDSDKPYTVRYGIGTLMRLYLDEDFDIKYALDVAKIRSKEYYVNMMKAWYIATALAKQYDAVLPILKERLMDSWSHNKAIQKARESYRITPQQKEYLSTLKV</sequence>
<dbReference type="GeneID" id="86989543"/>
<dbReference type="InterPro" id="IPR016024">
    <property type="entry name" value="ARM-type_fold"/>
</dbReference>
<name>A0A396FBG5_9FIRM</name>
<protein>
    <submittedName>
        <fullName evidence="5">DNA alkylation repair protein</fullName>
    </submittedName>
</protein>
<dbReference type="SUPFAM" id="SSF48371">
    <property type="entry name" value="ARM repeat"/>
    <property type="match status" value="1"/>
</dbReference>
<organism evidence="5 6">
    <name type="scientific">Agathobacter rectalis</name>
    <dbReference type="NCBI Taxonomy" id="39491"/>
    <lineage>
        <taxon>Bacteria</taxon>
        <taxon>Bacillati</taxon>
        <taxon>Bacillota</taxon>
        <taxon>Clostridia</taxon>
        <taxon>Lachnospirales</taxon>
        <taxon>Lachnospiraceae</taxon>
        <taxon>Agathobacter</taxon>
    </lineage>
</organism>
<dbReference type="PANTHER" id="PTHR34070:SF1">
    <property type="entry name" value="DNA ALKYLATION REPAIR PROTEIN"/>
    <property type="match status" value="1"/>
</dbReference>
<evidence type="ECO:0000313" key="3">
    <source>
        <dbReference type="EMBL" id="NSC28442.1"/>
    </source>
</evidence>
<dbReference type="Proteomes" id="UP000266698">
    <property type="component" value="Unassembled WGS sequence"/>
</dbReference>
<evidence type="ECO:0000313" key="1">
    <source>
        <dbReference type="EMBL" id="MCB6962120.1"/>
    </source>
</evidence>